<sequence>MIDSQVLSVSSFISKKTGVTYYNSEIFIPLLGVLLPFMSDSPFQANSKGKVVLGLSQDRRGLRITDFHPTSAS</sequence>
<protein>
    <submittedName>
        <fullName evidence="1">Uncharacterized protein</fullName>
    </submittedName>
</protein>
<evidence type="ECO:0000313" key="2">
    <source>
        <dbReference type="Proteomes" id="UP000183926"/>
    </source>
</evidence>
<proteinExistence type="predicted"/>
<dbReference type="Proteomes" id="UP000183926">
    <property type="component" value="Unassembled WGS sequence"/>
</dbReference>
<name>A0A1I7JE58_9PROT</name>
<dbReference type="RefSeq" id="WP_074929537.1">
    <property type="nucleotide sequence ID" value="NZ_FPBL01000022.1"/>
</dbReference>
<dbReference type="AlphaFoldDB" id="A0A1I7JE58"/>
<evidence type="ECO:0000313" key="1">
    <source>
        <dbReference type="EMBL" id="SFU83461.1"/>
    </source>
</evidence>
<dbReference type="EMBL" id="FPBL01000022">
    <property type="protein sequence ID" value="SFU83461.1"/>
    <property type="molecule type" value="Genomic_DNA"/>
</dbReference>
<reference evidence="1 2" key="1">
    <citation type="submission" date="2016-10" db="EMBL/GenBank/DDBJ databases">
        <authorList>
            <person name="de Groot N.N."/>
        </authorList>
    </citation>
    <scope>NUCLEOTIDE SEQUENCE [LARGE SCALE GENOMIC DNA]</scope>
    <source>
        <strain evidence="1 2">Nm24</strain>
    </source>
</reference>
<organism evidence="1 2">
    <name type="scientific">Nitrosomonas eutropha</name>
    <dbReference type="NCBI Taxonomy" id="916"/>
    <lineage>
        <taxon>Bacteria</taxon>
        <taxon>Pseudomonadati</taxon>
        <taxon>Pseudomonadota</taxon>
        <taxon>Betaproteobacteria</taxon>
        <taxon>Nitrosomonadales</taxon>
        <taxon>Nitrosomonadaceae</taxon>
        <taxon>Nitrosomonas</taxon>
    </lineage>
</organism>
<gene>
    <name evidence="1" type="ORF">SAMN05216339_12215</name>
</gene>
<accession>A0A1I7JE58</accession>